<protein>
    <submittedName>
        <fullName evidence="2">Uncharacterized protein</fullName>
    </submittedName>
</protein>
<evidence type="ECO:0000313" key="2">
    <source>
        <dbReference type="EMBL" id="VXB05737.1"/>
    </source>
</evidence>
<keyword evidence="1" id="KW-0812">Transmembrane</keyword>
<keyword evidence="1" id="KW-0472">Membrane</keyword>
<keyword evidence="1" id="KW-1133">Transmembrane helix</keyword>
<sequence>MLVFKKSVEVIYRILKKIFVPSKKLSVFFAQLCMYLFLIALVGVLINQTWIIEYSGFFLSSIIDIAFIYWLFSYFSFLKFRKDPLYFKVAKQKDYPHQYPEISKAVENIDEIEVSVMKWAKENYNQNALEKLKSLNLYHRVSSGRKDLDFLYNSLIAVILGVITTVIFNSDIMNTYKTHISERFPLVNEYVIYYMNGVTIFFCGVIVSLYFLKEKHLMNRKTELYESILDRVISKLEHKESD</sequence>
<evidence type="ECO:0000313" key="3">
    <source>
        <dbReference type="Proteomes" id="UP000433089"/>
    </source>
</evidence>
<gene>
    <name evidence="2" type="ORF">BACI348_30121</name>
</gene>
<name>A0A653MNT2_BACAB</name>
<organism evidence="2 3">
    <name type="scientific">Bacillus altitudinis</name>
    <dbReference type="NCBI Taxonomy" id="293387"/>
    <lineage>
        <taxon>Bacteria</taxon>
        <taxon>Bacillati</taxon>
        <taxon>Bacillota</taxon>
        <taxon>Bacilli</taxon>
        <taxon>Bacillales</taxon>
        <taxon>Bacillaceae</taxon>
        <taxon>Bacillus</taxon>
    </lineage>
</organism>
<accession>A0A653MNT2</accession>
<dbReference type="RefSeq" id="WP_159159439.1">
    <property type="nucleotide sequence ID" value="NZ_LR732831.1"/>
</dbReference>
<reference evidence="2 3" key="1">
    <citation type="submission" date="2019-10" db="EMBL/GenBank/DDBJ databases">
        <authorList>
            <person name="Karimi E."/>
        </authorList>
    </citation>
    <scope>NUCLEOTIDE SEQUENCE [LARGE SCALE GENOMIC DNA]</scope>
    <source>
        <strain evidence="2">Bacillus sp. 348</strain>
    </source>
</reference>
<feature type="transmembrane region" description="Helical" evidence="1">
    <location>
        <begin position="25"/>
        <end position="46"/>
    </location>
</feature>
<feature type="transmembrane region" description="Helical" evidence="1">
    <location>
        <begin position="150"/>
        <end position="170"/>
    </location>
</feature>
<evidence type="ECO:0000256" key="1">
    <source>
        <dbReference type="SAM" id="Phobius"/>
    </source>
</evidence>
<feature type="transmembrane region" description="Helical" evidence="1">
    <location>
        <begin position="58"/>
        <end position="78"/>
    </location>
</feature>
<feature type="transmembrane region" description="Helical" evidence="1">
    <location>
        <begin position="190"/>
        <end position="212"/>
    </location>
</feature>
<dbReference type="EMBL" id="CABWLH010000008">
    <property type="protein sequence ID" value="VXB05737.1"/>
    <property type="molecule type" value="Genomic_DNA"/>
</dbReference>
<dbReference type="Proteomes" id="UP000433089">
    <property type="component" value="Unassembled WGS sequence"/>
</dbReference>
<proteinExistence type="predicted"/>
<dbReference type="AlphaFoldDB" id="A0A653MNT2"/>